<accession>A0A9D2CZR3</accession>
<dbReference type="InterPro" id="IPR035080">
    <property type="entry name" value="Lact_bio_phlase-like_N"/>
</dbReference>
<dbReference type="AlphaFoldDB" id="A0A9D2CZR3"/>
<feature type="domain" description="Lacto-N-biose phosphorylase-like N-terminal TIM barrel" evidence="1">
    <location>
        <begin position="4"/>
        <end position="105"/>
    </location>
</feature>
<name>A0A9D2CZR3_9FIRM</name>
<dbReference type="Proteomes" id="UP000824132">
    <property type="component" value="Unassembled WGS sequence"/>
</dbReference>
<dbReference type="Pfam" id="PF09508">
    <property type="entry name" value="Lact_bio_phlase"/>
    <property type="match status" value="1"/>
</dbReference>
<dbReference type="Gene3D" id="3.20.20.80">
    <property type="entry name" value="Glycosidases"/>
    <property type="match status" value="1"/>
</dbReference>
<reference evidence="2" key="1">
    <citation type="journal article" date="2021" name="PeerJ">
        <title>Extensive microbial diversity within the chicken gut microbiome revealed by metagenomics and culture.</title>
        <authorList>
            <person name="Gilroy R."/>
            <person name="Ravi A."/>
            <person name="Getino M."/>
            <person name="Pursley I."/>
            <person name="Horton D.L."/>
            <person name="Alikhan N.F."/>
            <person name="Baker D."/>
            <person name="Gharbi K."/>
            <person name="Hall N."/>
            <person name="Watson M."/>
            <person name="Adriaenssens E.M."/>
            <person name="Foster-Nyarko E."/>
            <person name="Jarju S."/>
            <person name="Secka A."/>
            <person name="Antonio M."/>
            <person name="Oren A."/>
            <person name="Chaudhuri R.R."/>
            <person name="La Ragione R."/>
            <person name="Hildebrand F."/>
            <person name="Pallen M.J."/>
        </authorList>
    </citation>
    <scope>NUCLEOTIDE SEQUENCE</scope>
    <source>
        <strain evidence="2">CHK187-5294</strain>
    </source>
</reference>
<comment type="caution">
    <text evidence="2">The sequence shown here is derived from an EMBL/GenBank/DDBJ whole genome shotgun (WGS) entry which is preliminary data.</text>
</comment>
<protein>
    <recommendedName>
        <fullName evidence="1">Lacto-N-biose phosphorylase-like N-terminal TIM barrel domain-containing protein</fullName>
    </recommendedName>
</protein>
<evidence type="ECO:0000313" key="2">
    <source>
        <dbReference type="EMBL" id="HIZ03823.1"/>
    </source>
</evidence>
<reference evidence="2" key="2">
    <citation type="submission" date="2021-04" db="EMBL/GenBank/DDBJ databases">
        <authorList>
            <person name="Gilroy R."/>
        </authorList>
    </citation>
    <scope>NUCLEOTIDE SEQUENCE</scope>
    <source>
        <strain evidence="2">CHK187-5294</strain>
    </source>
</reference>
<feature type="non-terminal residue" evidence="2">
    <location>
        <position position="108"/>
    </location>
</feature>
<proteinExistence type="predicted"/>
<sequence length="108" mass="12286">MYKGRVTIPTDESFVEGTKEIAAMWGADAVRDCDGTELPKNVKELAEKVYNTYFIVRGDNEWAEKHPEETHRTFLMSARNLAESDTLSIDPMQGYFPQQIQPDAENLS</sequence>
<evidence type="ECO:0000313" key="3">
    <source>
        <dbReference type="Proteomes" id="UP000824132"/>
    </source>
</evidence>
<gene>
    <name evidence="2" type="ORF">H9727_06005</name>
</gene>
<evidence type="ECO:0000259" key="1">
    <source>
        <dbReference type="Pfam" id="PF09508"/>
    </source>
</evidence>
<organism evidence="2 3">
    <name type="scientific">Candidatus Borkfalkia avistercoris</name>
    <dbReference type="NCBI Taxonomy" id="2838504"/>
    <lineage>
        <taxon>Bacteria</taxon>
        <taxon>Bacillati</taxon>
        <taxon>Bacillota</taxon>
        <taxon>Clostridia</taxon>
        <taxon>Christensenellales</taxon>
        <taxon>Christensenellaceae</taxon>
        <taxon>Candidatus Borkfalkia</taxon>
    </lineage>
</organism>
<dbReference type="EMBL" id="DXCL01000031">
    <property type="protein sequence ID" value="HIZ03823.1"/>
    <property type="molecule type" value="Genomic_DNA"/>
</dbReference>